<dbReference type="Proteomes" id="UP000248606">
    <property type="component" value="Unassembled WGS sequence"/>
</dbReference>
<evidence type="ECO:0000313" key="2">
    <source>
        <dbReference type="Proteomes" id="UP000248606"/>
    </source>
</evidence>
<dbReference type="Pfam" id="PF11209">
    <property type="entry name" value="LmeA"/>
    <property type="match status" value="1"/>
</dbReference>
<evidence type="ECO:0000313" key="1">
    <source>
        <dbReference type="EMBL" id="PZP88935.1"/>
    </source>
</evidence>
<reference evidence="1 2" key="1">
    <citation type="submission" date="2017-08" db="EMBL/GenBank/DDBJ databases">
        <title>Infants hospitalized years apart are colonized by the same room-sourced microbial strains.</title>
        <authorList>
            <person name="Brooks B."/>
            <person name="Olm M.R."/>
            <person name="Firek B.A."/>
            <person name="Baker R."/>
            <person name="Thomas B.C."/>
            <person name="Morowitz M.J."/>
            <person name="Banfield J.F."/>
        </authorList>
    </citation>
    <scope>NUCLEOTIDE SEQUENCE [LARGE SCALE GENOMIC DNA]</scope>
    <source>
        <strain evidence="1">S2_006_000_R1_57</strain>
    </source>
</reference>
<gene>
    <name evidence="1" type="ORF">DI579_04910</name>
</gene>
<evidence type="ECO:0008006" key="3">
    <source>
        <dbReference type="Google" id="ProtNLM"/>
    </source>
</evidence>
<name>A0A2W5IA01_9ACTN</name>
<protein>
    <recommendedName>
        <fullName evidence="3">DUF2993 domain-containing protein</fullName>
    </recommendedName>
</protein>
<sequence>MRMPNTTVKKWLTGLAIVVLVLGLAEIAVSSYAEKMLANVLLANARIRTRPDVAFKSFPNIAKLPTGHSGDLLINLNDEPDASPDIPRANVQVEYSNLKFNQHDLFAGKLHDFSFGEGTGRVYISGSALAEHSGISDLQFQAGTNASPAGAGEDKGLLTGTLPLDCGHKQRNSVYVQVRAHVFFWKEGQRLEIDPEDLLIFKDKTKDSSVAPCPVNDANRKKVFDRLSLSLYVPSLPLGITPQLAYAQAGNLVIVGPTAQSPITGKNTARYPGGTSTKVRWENLANYFKFAPQ</sequence>
<accession>A0A2W5IA01</accession>
<organism evidence="1 2">
    <name type="scientific">Lawsonella clevelandensis</name>
    <dbReference type="NCBI Taxonomy" id="1528099"/>
    <lineage>
        <taxon>Bacteria</taxon>
        <taxon>Bacillati</taxon>
        <taxon>Actinomycetota</taxon>
        <taxon>Actinomycetes</taxon>
        <taxon>Mycobacteriales</taxon>
        <taxon>Lawsonellaceae</taxon>
        <taxon>Lawsonella</taxon>
    </lineage>
</organism>
<dbReference type="RefSeq" id="WP_303678815.1">
    <property type="nucleotide sequence ID" value="NZ_CAKZIO010000016.1"/>
</dbReference>
<dbReference type="InterPro" id="IPR021373">
    <property type="entry name" value="DUF2993"/>
</dbReference>
<comment type="caution">
    <text evidence="1">The sequence shown here is derived from an EMBL/GenBank/DDBJ whole genome shotgun (WGS) entry which is preliminary data.</text>
</comment>
<dbReference type="EMBL" id="QFOZ01000005">
    <property type="protein sequence ID" value="PZP88935.1"/>
    <property type="molecule type" value="Genomic_DNA"/>
</dbReference>
<proteinExistence type="predicted"/>
<dbReference type="AlphaFoldDB" id="A0A2W5IA01"/>